<evidence type="ECO:0000256" key="2">
    <source>
        <dbReference type="ARBA" id="ARBA00022692"/>
    </source>
</evidence>
<evidence type="ECO:0000313" key="8">
    <source>
        <dbReference type="Proteomes" id="UP000184423"/>
    </source>
</evidence>
<gene>
    <name evidence="7" type="ORF">SAMN02746091_00118</name>
</gene>
<keyword evidence="3 5" id="KW-1133">Transmembrane helix</keyword>
<evidence type="ECO:0000256" key="3">
    <source>
        <dbReference type="ARBA" id="ARBA00022989"/>
    </source>
</evidence>
<evidence type="ECO:0000256" key="1">
    <source>
        <dbReference type="ARBA" id="ARBA00004127"/>
    </source>
</evidence>
<evidence type="ECO:0000313" key="7">
    <source>
        <dbReference type="EMBL" id="SHE29853.1"/>
    </source>
</evidence>
<accession>A0A1M4SC73</accession>
<dbReference type="RefSeq" id="WP_027307883.1">
    <property type="nucleotide sequence ID" value="NZ_FQVG01000001.1"/>
</dbReference>
<feature type="transmembrane region" description="Helical" evidence="5">
    <location>
        <begin position="99"/>
        <end position="117"/>
    </location>
</feature>
<evidence type="ECO:0000256" key="4">
    <source>
        <dbReference type="ARBA" id="ARBA00023136"/>
    </source>
</evidence>
<dbReference type="AlphaFoldDB" id="A0A1M4SC73"/>
<feature type="transmembrane region" description="Helical" evidence="5">
    <location>
        <begin position="29"/>
        <end position="48"/>
    </location>
</feature>
<dbReference type="Pfam" id="PF06803">
    <property type="entry name" value="DUF1232"/>
    <property type="match status" value="1"/>
</dbReference>
<keyword evidence="2 5" id="KW-0812">Transmembrane</keyword>
<dbReference type="InterPro" id="IPR010652">
    <property type="entry name" value="DUF1232"/>
</dbReference>
<evidence type="ECO:0000259" key="6">
    <source>
        <dbReference type="Pfam" id="PF06803"/>
    </source>
</evidence>
<protein>
    <submittedName>
        <fullName evidence="7">Uncharacterized membrane protein YkvA, DUF1232 family</fullName>
    </submittedName>
</protein>
<comment type="subcellular location">
    <subcellularLocation>
        <location evidence="1">Endomembrane system</location>
        <topology evidence="1">Multi-pass membrane protein</topology>
    </subcellularLocation>
</comment>
<name>A0A1M4SC73_9CLOT</name>
<proteinExistence type="predicted"/>
<keyword evidence="8" id="KW-1185">Reference proteome</keyword>
<sequence length="122" mass="14253">MKKIKKWAENLLKQLELLYKIYTYPKTPWYAKISIGIVIAYALSPIDLIPDFIPILGYLDDLLILPLGIYLSLKLVPDYVIEECREIEVDLSKFKGKKIVSALLISAIWLLLIYLLIRRLFR</sequence>
<dbReference type="Proteomes" id="UP000184423">
    <property type="component" value="Unassembled WGS sequence"/>
</dbReference>
<organism evidence="7 8">
    <name type="scientific">Caloramator proteoclasticus DSM 10124</name>
    <dbReference type="NCBI Taxonomy" id="1121262"/>
    <lineage>
        <taxon>Bacteria</taxon>
        <taxon>Bacillati</taxon>
        <taxon>Bacillota</taxon>
        <taxon>Clostridia</taxon>
        <taxon>Eubacteriales</taxon>
        <taxon>Clostridiaceae</taxon>
        <taxon>Caloramator</taxon>
    </lineage>
</organism>
<dbReference type="EMBL" id="FQVG01000001">
    <property type="protein sequence ID" value="SHE29853.1"/>
    <property type="molecule type" value="Genomic_DNA"/>
</dbReference>
<keyword evidence="4 5" id="KW-0472">Membrane</keyword>
<evidence type="ECO:0000256" key="5">
    <source>
        <dbReference type="SAM" id="Phobius"/>
    </source>
</evidence>
<reference evidence="8" key="1">
    <citation type="submission" date="2016-11" db="EMBL/GenBank/DDBJ databases">
        <authorList>
            <person name="Varghese N."/>
            <person name="Submissions S."/>
        </authorList>
    </citation>
    <scope>NUCLEOTIDE SEQUENCE [LARGE SCALE GENOMIC DNA]</scope>
    <source>
        <strain evidence="8">DSM 10124</strain>
    </source>
</reference>
<dbReference type="GO" id="GO:0012505">
    <property type="term" value="C:endomembrane system"/>
    <property type="evidence" value="ECO:0007669"/>
    <property type="project" value="UniProtKB-SubCell"/>
</dbReference>
<feature type="domain" description="DUF1232" evidence="6">
    <location>
        <begin position="31"/>
        <end position="67"/>
    </location>
</feature>